<protein>
    <submittedName>
        <fullName evidence="1">Uncharacterized protein</fullName>
    </submittedName>
</protein>
<gene>
    <name evidence="1" type="ORF">CSSPTR1EN2_LOCUS5467</name>
</gene>
<accession>A0ABP0TMR3</accession>
<proteinExistence type="predicted"/>
<name>A0ABP0TMR3_9BRYO</name>
<evidence type="ECO:0000313" key="1">
    <source>
        <dbReference type="EMBL" id="CAK9200558.1"/>
    </source>
</evidence>
<organism evidence="1 2">
    <name type="scientific">Sphagnum troendelagicum</name>
    <dbReference type="NCBI Taxonomy" id="128251"/>
    <lineage>
        <taxon>Eukaryota</taxon>
        <taxon>Viridiplantae</taxon>
        <taxon>Streptophyta</taxon>
        <taxon>Embryophyta</taxon>
        <taxon>Bryophyta</taxon>
        <taxon>Sphagnophytina</taxon>
        <taxon>Sphagnopsida</taxon>
        <taxon>Sphagnales</taxon>
        <taxon>Sphagnaceae</taxon>
        <taxon>Sphagnum</taxon>
    </lineage>
</organism>
<dbReference type="EMBL" id="OZ019905">
    <property type="protein sequence ID" value="CAK9200558.1"/>
    <property type="molecule type" value="Genomic_DNA"/>
</dbReference>
<keyword evidence="2" id="KW-1185">Reference proteome</keyword>
<dbReference type="Proteomes" id="UP001497512">
    <property type="component" value="Chromosome 13"/>
</dbReference>
<evidence type="ECO:0000313" key="2">
    <source>
        <dbReference type="Proteomes" id="UP001497512"/>
    </source>
</evidence>
<reference evidence="1" key="1">
    <citation type="submission" date="2024-02" db="EMBL/GenBank/DDBJ databases">
        <authorList>
            <consortium name="ELIXIR-Norway"/>
            <consortium name="Elixir Norway"/>
        </authorList>
    </citation>
    <scope>NUCLEOTIDE SEQUENCE</scope>
</reference>
<sequence>MIALGGFVDDVSEWEVACDQWSCSLFRWALIVCKVKVGNDLQEKAVLLAKRNCVELICKLIHVMFYALDEKEKNGSCFLNLDHDLEVIMEAYE</sequence>